<dbReference type="SUPFAM" id="SSF49464">
    <property type="entry name" value="Carboxypeptidase regulatory domain-like"/>
    <property type="match status" value="1"/>
</dbReference>
<accession>A0A4R5D6H9</accession>
<dbReference type="InterPro" id="IPR023996">
    <property type="entry name" value="TonB-dep_OMP_SusC/RagA"/>
</dbReference>
<dbReference type="Gene3D" id="2.40.170.20">
    <property type="entry name" value="TonB-dependent receptor, beta-barrel domain"/>
    <property type="match status" value="1"/>
</dbReference>
<keyword evidence="6 8" id="KW-0472">Membrane</keyword>
<dbReference type="NCBIfam" id="TIGR04057">
    <property type="entry name" value="SusC_RagA_signa"/>
    <property type="match status" value="1"/>
</dbReference>
<keyword evidence="10" id="KW-0732">Signal</keyword>
<dbReference type="EMBL" id="SMFL01000022">
    <property type="protein sequence ID" value="TDE09016.1"/>
    <property type="molecule type" value="Genomic_DNA"/>
</dbReference>
<dbReference type="InterPro" id="IPR008969">
    <property type="entry name" value="CarboxyPept-like_regulatory"/>
</dbReference>
<evidence type="ECO:0000256" key="2">
    <source>
        <dbReference type="ARBA" id="ARBA00022448"/>
    </source>
</evidence>
<dbReference type="RefSeq" id="WP_131962438.1">
    <property type="nucleotide sequence ID" value="NZ_SMFL01000022.1"/>
</dbReference>
<comment type="caution">
    <text evidence="13">The sequence shown here is derived from an EMBL/GenBank/DDBJ whole genome shotgun (WGS) entry which is preliminary data.</text>
</comment>
<sequence length="1057" mass="116260">MKHALRLFMIVQLCCFFGFCTQDLFAQQLRVSGIVTDAMKNPVPGVNVLVNETTNGTSTDAEGKFTLQVSSLNVKLVFSSIGYERQLVELKGNSTIELQMLEASAVLNEAVVVGYGTQKKANLTGATEQIGSEILENRPVTRISQALQGAVGNLNITTGTGGGAPNATQSINIRGYTGLGTSGSPLIVIDGIQGGELNSINPSDIESITVLKDAASSAIYGSSAPYGVILVNTKQGKKGKGASITYNNNLSWAQPINLPKMVNSLDFANLYNEAFKNAGRAPAFDDQTIQRIKDYQSGKITDETIVNPAAGTNGWQTWASSNSNNDWFKIYFKDFAFSQQHNVGITGGSEKSTYYVGGGYNYRGGMYNYGTDTYKRFNIRANITSDLTRWLGFSFRSSASRQLYDTPNLYGSKTGGGNEAYMHQIARKYPTVALFNPDGNYSSTSDVLLHTQGGRNNTVTDQVMLTGEFNVKFTKDWTATANYTLDGSFYDSRSHQKTLYEFLPDGSKAVIGGTSPSSFSRANERSFHHIVNAFTTYEKQLGGHYLKLLGGYVRDLTEFQSYSASNSLLYSDNIPSLNTSYGTSPTIGDNIRKLASEGFFGRINYNFKEKYLLEINGRYDGTSRFLQDVRWKFYPGISAGWNIDREGFFEPLAKTISAFKIRASYGSLGDQYFLDASGANWYPFYPSLSITKPTSTSWLFGSGQEAAVNYPTMVNPNLTWVTTTSTNIGTDISLLNNRLTTSFDWYVRKANDFAGPSQALPAILGASPPTANNAAIQTSGFELSLAWNDHIGDVRYGLRGVLSNYSGKVVKYLNPSGTLSTYYEGQKMGEIWGYQSLGLFQSTQQVAESPSQTFLSSAAWTPGDVQYADLNGDGKIDAGNSTLANPGDRKVIGNSTPKYSYSFTGDIAWKGFDLQIFLQGIAKREVFIGSNYFFGIVGDEWQSSVFTVHQDRWTPETPEGYYPKFYMSSQNSKNTQTQTRYLQNAAYLRIKNLQLGYSLPSQVMKAIRLQKIRFYVSAENLATFTKLVKTLDPELSIGTGKIYPLQRTFSAGVNVTF</sequence>
<gene>
    <name evidence="13" type="ORF">E0F88_31530</name>
</gene>
<feature type="domain" description="TonB-dependent receptor-like beta-barrel" evidence="11">
    <location>
        <begin position="418"/>
        <end position="1021"/>
    </location>
</feature>
<evidence type="ECO:0000256" key="3">
    <source>
        <dbReference type="ARBA" id="ARBA00022452"/>
    </source>
</evidence>
<evidence type="ECO:0000256" key="6">
    <source>
        <dbReference type="ARBA" id="ARBA00023136"/>
    </source>
</evidence>
<dbReference type="PROSITE" id="PS52016">
    <property type="entry name" value="TONB_DEPENDENT_REC_3"/>
    <property type="match status" value="1"/>
</dbReference>
<protein>
    <submittedName>
        <fullName evidence="13">TonB-dependent receptor</fullName>
    </submittedName>
</protein>
<comment type="subcellular location">
    <subcellularLocation>
        <location evidence="1 8">Cell outer membrane</location>
        <topology evidence="1 8">Multi-pass membrane protein</topology>
    </subcellularLocation>
</comment>
<evidence type="ECO:0000259" key="11">
    <source>
        <dbReference type="Pfam" id="PF00593"/>
    </source>
</evidence>
<keyword evidence="4 8" id="KW-0812">Transmembrane</keyword>
<dbReference type="InterPro" id="IPR012910">
    <property type="entry name" value="Plug_dom"/>
</dbReference>
<dbReference type="Pfam" id="PF13715">
    <property type="entry name" value="CarbopepD_reg_2"/>
    <property type="match status" value="1"/>
</dbReference>
<dbReference type="Pfam" id="PF00593">
    <property type="entry name" value="TonB_dep_Rec_b-barrel"/>
    <property type="match status" value="1"/>
</dbReference>
<keyword evidence="13" id="KW-0675">Receptor</keyword>
<name>A0A4R5D6H9_9BACT</name>
<evidence type="ECO:0000256" key="9">
    <source>
        <dbReference type="RuleBase" id="RU003357"/>
    </source>
</evidence>
<dbReference type="InterPro" id="IPR036942">
    <property type="entry name" value="Beta-barrel_TonB_sf"/>
</dbReference>
<dbReference type="AlphaFoldDB" id="A0A4R5D6H9"/>
<evidence type="ECO:0000313" key="13">
    <source>
        <dbReference type="EMBL" id="TDE09016.1"/>
    </source>
</evidence>
<keyword evidence="3 8" id="KW-1134">Transmembrane beta strand</keyword>
<feature type="signal peptide" evidence="10">
    <location>
        <begin position="1"/>
        <end position="26"/>
    </location>
</feature>
<dbReference type="Gene3D" id="2.60.40.1120">
    <property type="entry name" value="Carboxypeptidase-like, regulatory domain"/>
    <property type="match status" value="1"/>
</dbReference>
<evidence type="ECO:0000256" key="8">
    <source>
        <dbReference type="PROSITE-ProRule" id="PRU01360"/>
    </source>
</evidence>
<dbReference type="OrthoDB" id="9768177at2"/>
<dbReference type="Pfam" id="PF07715">
    <property type="entry name" value="Plug"/>
    <property type="match status" value="1"/>
</dbReference>
<dbReference type="Proteomes" id="UP000294850">
    <property type="component" value="Unassembled WGS sequence"/>
</dbReference>
<evidence type="ECO:0000256" key="10">
    <source>
        <dbReference type="SAM" id="SignalP"/>
    </source>
</evidence>
<keyword evidence="7 8" id="KW-0998">Cell outer membrane</keyword>
<organism evidence="13 14">
    <name type="scientific">Dyadobacter psychrotolerans</name>
    <dbReference type="NCBI Taxonomy" id="2541721"/>
    <lineage>
        <taxon>Bacteria</taxon>
        <taxon>Pseudomonadati</taxon>
        <taxon>Bacteroidota</taxon>
        <taxon>Cytophagia</taxon>
        <taxon>Cytophagales</taxon>
        <taxon>Spirosomataceae</taxon>
        <taxon>Dyadobacter</taxon>
    </lineage>
</organism>
<keyword evidence="2 8" id="KW-0813">Transport</keyword>
<evidence type="ECO:0000313" key="14">
    <source>
        <dbReference type="Proteomes" id="UP000294850"/>
    </source>
</evidence>
<dbReference type="InterPro" id="IPR039426">
    <property type="entry name" value="TonB-dep_rcpt-like"/>
</dbReference>
<evidence type="ECO:0000256" key="1">
    <source>
        <dbReference type="ARBA" id="ARBA00004571"/>
    </source>
</evidence>
<keyword evidence="5 9" id="KW-0798">TonB box</keyword>
<proteinExistence type="inferred from homology"/>
<dbReference type="Gene3D" id="2.170.130.10">
    <property type="entry name" value="TonB-dependent receptor, plug domain"/>
    <property type="match status" value="1"/>
</dbReference>
<dbReference type="InterPro" id="IPR000531">
    <property type="entry name" value="Beta-barrel_TonB"/>
</dbReference>
<evidence type="ECO:0000256" key="7">
    <source>
        <dbReference type="ARBA" id="ARBA00023237"/>
    </source>
</evidence>
<dbReference type="GO" id="GO:0009279">
    <property type="term" value="C:cell outer membrane"/>
    <property type="evidence" value="ECO:0007669"/>
    <property type="project" value="UniProtKB-SubCell"/>
</dbReference>
<evidence type="ECO:0000256" key="4">
    <source>
        <dbReference type="ARBA" id="ARBA00022692"/>
    </source>
</evidence>
<feature type="chain" id="PRO_5020707696" evidence="10">
    <location>
        <begin position="27"/>
        <end position="1057"/>
    </location>
</feature>
<dbReference type="InterPro" id="IPR037066">
    <property type="entry name" value="Plug_dom_sf"/>
</dbReference>
<feature type="domain" description="TonB-dependent receptor plug" evidence="12">
    <location>
        <begin position="120"/>
        <end position="228"/>
    </location>
</feature>
<comment type="similarity">
    <text evidence="8 9">Belongs to the TonB-dependent receptor family.</text>
</comment>
<keyword evidence="14" id="KW-1185">Reference proteome</keyword>
<dbReference type="InterPro" id="IPR023997">
    <property type="entry name" value="TonB-dep_OMP_SusC/RagA_CS"/>
</dbReference>
<evidence type="ECO:0000256" key="5">
    <source>
        <dbReference type="ARBA" id="ARBA00023077"/>
    </source>
</evidence>
<reference evidence="13 14" key="1">
    <citation type="submission" date="2019-03" db="EMBL/GenBank/DDBJ databases">
        <title>Dyadobacter AR-3-6 sp. nov., isolated from arctic soil.</title>
        <authorList>
            <person name="Chaudhary D.K."/>
        </authorList>
    </citation>
    <scope>NUCLEOTIDE SEQUENCE [LARGE SCALE GENOMIC DNA]</scope>
    <source>
        <strain evidence="13 14">AR-3-6</strain>
    </source>
</reference>
<evidence type="ECO:0000259" key="12">
    <source>
        <dbReference type="Pfam" id="PF07715"/>
    </source>
</evidence>
<dbReference type="NCBIfam" id="TIGR04056">
    <property type="entry name" value="OMP_RagA_SusC"/>
    <property type="match status" value="1"/>
</dbReference>
<dbReference type="SUPFAM" id="SSF56935">
    <property type="entry name" value="Porins"/>
    <property type="match status" value="1"/>
</dbReference>